<dbReference type="EC" id="2.4.99.17" evidence="5"/>
<dbReference type="RefSeq" id="WP_145287923.1">
    <property type="nucleotide sequence ID" value="NZ_CP036291.1"/>
</dbReference>
<keyword evidence="2 5" id="KW-0808">Transferase</keyword>
<comment type="subcellular location">
    <subcellularLocation>
        <location evidence="5">Cytoplasm</location>
    </subcellularLocation>
</comment>
<dbReference type="GO" id="GO:0008616">
    <property type="term" value="P:tRNA queuosine(34) biosynthetic process"/>
    <property type="evidence" value="ECO:0007669"/>
    <property type="project" value="UniProtKB-UniRule"/>
</dbReference>
<comment type="pathway">
    <text evidence="5">tRNA modification; tRNA-queuosine biosynthesis.</text>
</comment>
<keyword evidence="4 5" id="KW-0671">Queuosine biosynthesis</keyword>
<evidence type="ECO:0000256" key="4">
    <source>
        <dbReference type="ARBA" id="ARBA00022785"/>
    </source>
</evidence>
<evidence type="ECO:0000256" key="1">
    <source>
        <dbReference type="ARBA" id="ARBA00022490"/>
    </source>
</evidence>
<organism evidence="6 7">
    <name type="scientific">Pirellulimonas nuda</name>
    <dbReference type="NCBI Taxonomy" id="2528009"/>
    <lineage>
        <taxon>Bacteria</taxon>
        <taxon>Pseudomonadati</taxon>
        <taxon>Planctomycetota</taxon>
        <taxon>Planctomycetia</taxon>
        <taxon>Pirellulales</taxon>
        <taxon>Lacipirellulaceae</taxon>
        <taxon>Pirellulimonas</taxon>
    </lineage>
</organism>
<dbReference type="Pfam" id="PF02547">
    <property type="entry name" value="Queuosine_synth"/>
    <property type="match status" value="1"/>
</dbReference>
<comment type="catalytic activity">
    <reaction evidence="5">
        <text>7-aminomethyl-7-carbaguanosine(34) in tRNA + S-adenosyl-L-methionine = epoxyqueuosine(34) in tRNA + adenine + L-methionine + 2 H(+)</text>
        <dbReference type="Rhea" id="RHEA:32155"/>
        <dbReference type="Rhea" id="RHEA-COMP:10342"/>
        <dbReference type="Rhea" id="RHEA-COMP:18582"/>
        <dbReference type="ChEBI" id="CHEBI:15378"/>
        <dbReference type="ChEBI" id="CHEBI:16708"/>
        <dbReference type="ChEBI" id="CHEBI:57844"/>
        <dbReference type="ChEBI" id="CHEBI:59789"/>
        <dbReference type="ChEBI" id="CHEBI:82833"/>
        <dbReference type="ChEBI" id="CHEBI:194443"/>
        <dbReference type="EC" id="2.4.99.17"/>
    </reaction>
</comment>
<keyword evidence="7" id="KW-1185">Reference proteome</keyword>
<comment type="function">
    <text evidence="5">Transfers and isomerizes the ribose moiety from AdoMet to the 7-aminomethyl group of 7-deazaguanine (preQ1-tRNA) to give epoxyqueuosine (oQ-tRNA).</text>
</comment>
<keyword evidence="1 5" id="KW-0963">Cytoplasm</keyword>
<name>A0A518DF67_9BACT</name>
<dbReference type="NCBIfam" id="TIGR00113">
    <property type="entry name" value="queA"/>
    <property type="match status" value="1"/>
</dbReference>
<dbReference type="EMBL" id="CP036291">
    <property type="protein sequence ID" value="QDU90098.1"/>
    <property type="molecule type" value="Genomic_DNA"/>
</dbReference>
<dbReference type="PANTHER" id="PTHR30307:SF0">
    <property type="entry name" value="S-ADENOSYLMETHIONINE:TRNA RIBOSYLTRANSFERASE-ISOMERASE"/>
    <property type="match status" value="1"/>
</dbReference>
<evidence type="ECO:0000256" key="5">
    <source>
        <dbReference type="HAMAP-Rule" id="MF_00113"/>
    </source>
</evidence>
<evidence type="ECO:0000313" key="6">
    <source>
        <dbReference type="EMBL" id="QDU90098.1"/>
    </source>
</evidence>
<accession>A0A518DF67</accession>
<dbReference type="GO" id="GO:0005737">
    <property type="term" value="C:cytoplasm"/>
    <property type="evidence" value="ECO:0007669"/>
    <property type="project" value="UniProtKB-SubCell"/>
</dbReference>
<reference evidence="6 7" key="1">
    <citation type="submission" date="2019-02" db="EMBL/GenBank/DDBJ databases">
        <title>Deep-cultivation of Planctomycetes and their phenomic and genomic characterization uncovers novel biology.</title>
        <authorList>
            <person name="Wiegand S."/>
            <person name="Jogler M."/>
            <person name="Boedeker C."/>
            <person name="Pinto D."/>
            <person name="Vollmers J."/>
            <person name="Rivas-Marin E."/>
            <person name="Kohn T."/>
            <person name="Peeters S.H."/>
            <person name="Heuer A."/>
            <person name="Rast P."/>
            <person name="Oberbeckmann S."/>
            <person name="Bunk B."/>
            <person name="Jeske O."/>
            <person name="Meyerdierks A."/>
            <person name="Storesund J.E."/>
            <person name="Kallscheuer N."/>
            <person name="Luecker S."/>
            <person name="Lage O.M."/>
            <person name="Pohl T."/>
            <person name="Merkel B.J."/>
            <person name="Hornburger P."/>
            <person name="Mueller R.-W."/>
            <person name="Bruemmer F."/>
            <person name="Labrenz M."/>
            <person name="Spormann A.M."/>
            <person name="Op den Camp H."/>
            <person name="Overmann J."/>
            <person name="Amann R."/>
            <person name="Jetten M.S.M."/>
            <person name="Mascher T."/>
            <person name="Medema M.H."/>
            <person name="Devos D.P."/>
            <person name="Kaster A.-K."/>
            <person name="Ovreas L."/>
            <person name="Rohde M."/>
            <person name="Galperin M.Y."/>
            <person name="Jogler C."/>
        </authorList>
    </citation>
    <scope>NUCLEOTIDE SEQUENCE [LARGE SCALE GENOMIC DNA]</scope>
    <source>
        <strain evidence="6 7">Pla175</strain>
    </source>
</reference>
<keyword evidence="6" id="KW-0413">Isomerase</keyword>
<dbReference type="AlphaFoldDB" id="A0A518DF67"/>
<dbReference type="KEGG" id="pnd:Pla175_34980"/>
<dbReference type="SUPFAM" id="SSF111337">
    <property type="entry name" value="QueA-like"/>
    <property type="match status" value="1"/>
</dbReference>
<keyword evidence="3 5" id="KW-0949">S-adenosyl-L-methionine</keyword>
<dbReference type="InterPro" id="IPR042118">
    <property type="entry name" value="QueA_dom1"/>
</dbReference>
<dbReference type="Gene3D" id="3.40.1780.10">
    <property type="entry name" value="QueA-like"/>
    <property type="match status" value="1"/>
</dbReference>
<dbReference type="InterPro" id="IPR042119">
    <property type="entry name" value="QueA_dom2"/>
</dbReference>
<comment type="similarity">
    <text evidence="5">Belongs to the QueA family.</text>
</comment>
<keyword evidence="6" id="KW-0328">Glycosyltransferase</keyword>
<protein>
    <recommendedName>
        <fullName evidence="5">S-adenosylmethionine:tRNA ribosyltransferase-isomerase</fullName>
        <ecNumber evidence="5">2.4.99.17</ecNumber>
    </recommendedName>
    <alternativeName>
        <fullName evidence="5">Queuosine biosynthesis protein QueA</fullName>
    </alternativeName>
</protein>
<dbReference type="InterPro" id="IPR036100">
    <property type="entry name" value="QueA_sf"/>
</dbReference>
<evidence type="ECO:0000256" key="2">
    <source>
        <dbReference type="ARBA" id="ARBA00022679"/>
    </source>
</evidence>
<dbReference type="UniPathway" id="UPA00392"/>
<comment type="subunit">
    <text evidence="5">Monomer.</text>
</comment>
<dbReference type="PANTHER" id="PTHR30307">
    <property type="entry name" value="S-ADENOSYLMETHIONINE:TRNA RIBOSYLTRANSFERASE-ISOMERASE"/>
    <property type="match status" value="1"/>
</dbReference>
<dbReference type="InterPro" id="IPR003699">
    <property type="entry name" value="QueA"/>
</dbReference>
<sequence>MPDSSLFLDYDLPRELIAQEPLRNRADARLMVLHRETGRIDHRHVRDLPELLRSGDRMVVNDTRVLPAQLVGARKATGGRWQGLYLGSEPSGEWRIVCKTRGRLQPGDAIELEDRDGRPTHRIWMLERQDGGQWIAKLDPDEPVLDALAKIGRVPIPHYIRGGRAVDADARSYQTVFARRPGAVAAPTAGLHLTEPLMRLLTKHGVSFSAVTLHVGLGTFRPIASAGVEAHVMHSETGELNEKAVAEITATRAAAGRVIAVGTTSVRVLETAALRSGEEVQPWSGETDLYIRPPHSFAMVDALMTNFHFPRTTLLLMVQALSGSELLRRAYHEAIEQRYRFYSYGDAMLIL</sequence>
<dbReference type="GO" id="GO:0051075">
    <property type="term" value="F:S-adenosylmethionine:tRNA ribosyltransferase-isomerase activity"/>
    <property type="evidence" value="ECO:0007669"/>
    <property type="project" value="UniProtKB-EC"/>
</dbReference>
<dbReference type="HAMAP" id="MF_00113">
    <property type="entry name" value="QueA"/>
    <property type="match status" value="1"/>
</dbReference>
<dbReference type="NCBIfam" id="NF001140">
    <property type="entry name" value="PRK00147.1"/>
    <property type="match status" value="1"/>
</dbReference>
<proteinExistence type="inferred from homology"/>
<dbReference type="OrthoDB" id="9805933at2"/>
<gene>
    <name evidence="5 6" type="primary">queA</name>
    <name evidence="6" type="ORF">Pla175_34980</name>
</gene>
<dbReference type="Gene3D" id="2.40.10.240">
    <property type="entry name" value="QueA-like"/>
    <property type="match status" value="1"/>
</dbReference>
<evidence type="ECO:0000313" key="7">
    <source>
        <dbReference type="Proteomes" id="UP000317429"/>
    </source>
</evidence>
<evidence type="ECO:0000256" key="3">
    <source>
        <dbReference type="ARBA" id="ARBA00022691"/>
    </source>
</evidence>
<dbReference type="Proteomes" id="UP000317429">
    <property type="component" value="Chromosome"/>
</dbReference>